<keyword evidence="3" id="KW-1185">Reference proteome</keyword>
<evidence type="ECO:0000313" key="2">
    <source>
        <dbReference type="EMBL" id="KAH7074194.1"/>
    </source>
</evidence>
<name>A0A8K0QV42_9PLEO</name>
<dbReference type="EMBL" id="JAGMVJ010000021">
    <property type="protein sequence ID" value="KAH7074194.1"/>
    <property type="molecule type" value="Genomic_DNA"/>
</dbReference>
<evidence type="ECO:0000259" key="1">
    <source>
        <dbReference type="Pfam" id="PF06985"/>
    </source>
</evidence>
<dbReference type="OrthoDB" id="5125733at2759"/>
<comment type="caution">
    <text evidence="2">The sequence shown here is derived from an EMBL/GenBank/DDBJ whole genome shotgun (WGS) entry which is preliminary data.</text>
</comment>
<dbReference type="AlphaFoldDB" id="A0A8K0QV42"/>
<accession>A0A8K0QV42</accession>
<protein>
    <submittedName>
        <fullName evidence="2">Heterokaryon incompatibility protein-domain-containing protein</fullName>
    </submittedName>
</protein>
<gene>
    <name evidence="2" type="ORF">FB567DRAFT_597351</name>
</gene>
<evidence type="ECO:0000313" key="3">
    <source>
        <dbReference type="Proteomes" id="UP000813461"/>
    </source>
</evidence>
<dbReference type="Proteomes" id="UP000813461">
    <property type="component" value="Unassembled WGS sequence"/>
</dbReference>
<organism evidence="2 3">
    <name type="scientific">Paraphoma chrysanthemicola</name>
    <dbReference type="NCBI Taxonomy" id="798071"/>
    <lineage>
        <taxon>Eukaryota</taxon>
        <taxon>Fungi</taxon>
        <taxon>Dikarya</taxon>
        <taxon>Ascomycota</taxon>
        <taxon>Pezizomycotina</taxon>
        <taxon>Dothideomycetes</taxon>
        <taxon>Pleosporomycetidae</taxon>
        <taxon>Pleosporales</taxon>
        <taxon>Pleosporineae</taxon>
        <taxon>Phaeosphaeriaceae</taxon>
        <taxon>Paraphoma</taxon>
    </lineage>
</organism>
<dbReference type="PANTHER" id="PTHR33112:SF8">
    <property type="entry name" value="HETEROKARYON INCOMPATIBILITY DOMAIN-CONTAINING PROTEIN"/>
    <property type="match status" value="1"/>
</dbReference>
<dbReference type="InterPro" id="IPR010730">
    <property type="entry name" value="HET"/>
</dbReference>
<feature type="domain" description="Heterokaryon incompatibility" evidence="1">
    <location>
        <begin position="205"/>
        <end position="356"/>
    </location>
</feature>
<proteinExistence type="predicted"/>
<dbReference type="PANTHER" id="PTHR33112">
    <property type="entry name" value="DOMAIN PROTEIN, PUTATIVE-RELATED"/>
    <property type="match status" value="1"/>
</dbReference>
<dbReference type="Pfam" id="PF06985">
    <property type="entry name" value="HET"/>
    <property type="match status" value="1"/>
</dbReference>
<sequence>MFCDRCQTFWDEAIAKAVVPNAITSCEDIRWAAHEVVLHRSIGALKRSSDAPCRLCRIIFSTPTSYEHSTILQNHDESIDVVLKIDPNKGPHPVLSAGFRKGNSNDMLIMARMVGSCSGLLKDDDLATSLYRSAQLPNDHTGSDGALQLAKYWLNKCTDTHTACRRTVLSDERSFVPTRLLDVGDGAIRLIETEHELEQDSERDFVALSHCWGLVPIIRTLKDNYEAHRKSITPDALSKTFREAISTTRQLGHRYIWIDSLCIIQDDGDDWSKEAATMADVYQCAVLTIAAAHAPGGDIGCYAYRDGLLELPFVIEVPQADSAHPPHKILFSSYGRVGALGGGDPVLFGRAWVLQEQLLSPRILMYDGTQLKWECLTMYGSESSPTSGITRHELYHKSIRTGIMDDKEFFDYPRNATEEQRGYDFWPRMKHQYWCNLVMDYTHRGMTKSKDRLVALAGIAQALSRHTNNSYWAGLWSDHFTTGLLWYIAHNENFQSMKSFDIVKNETVRPEETIAPSWTWAAVTTPVMYAQTEILDYDRICKVIDVGVSGGIEKQTGYATIRGHVRTGYLNPIYSHYIREAVEKLPHVTAPPPTGRKGQEYATFKGRLFHPNDYFIFSDAHPNPKRNDLSMEHVTRQGNFRLLRGSFKPDEIIDPTTEITFLAIAQQHFGSSLESLIHTHDDAAAIKVHALALVPTDKPGQYRRIGLSIWEQCAWYGYLCGWKDERDRRVYRPGNYSEDGYLQEDSWWDWLARKLWWDDLEAYDECTIGAHDHVYTSNTLPDRAKYHGKIKVEERTVTIV</sequence>
<reference evidence="2" key="1">
    <citation type="journal article" date="2021" name="Nat. Commun.">
        <title>Genetic determinants of endophytism in the Arabidopsis root mycobiome.</title>
        <authorList>
            <person name="Mesny F."/>
            <person name="Miyauchi S."/>
            <person name="Thiergart T."/>
            <person name="Pickel B."/>
            <person name="Atanasova L."/>
            <person name="Karlsson M."/>
            <person name="Huettel B."/>
            <person name="Barry K.W."/>
            <person name="Haridas S."/>
            <person name="Chen C."/>
            <person name="Bauer D."/>
            <person name="Andreopoulos W."/>
            <person name="Pangilinan J."/>
            <person name="LaButti K."/>
            <person name="Riley R."/>
            <person name="Lipzen A."/>
            <person name="Clum A."/>
            <person name="Drula E."/>
            <person name="Henrissat B."/>
            <person name="Kohler A."/>
            <person name="Grigoriev I.V."/>
            <person name="Martin F.M."/>
            <person name="Hacquard S."/>
        </authorList>
    </citation>
    <scope>NUCLEOTIDE SEQUENCE</scope>
    <source>
        <strain evidence="2">MPI-SDFR-AT-0120</strain>
    </source>
</reference>